<comment type="caution">
    <text evidence="3">The sequence shown here is derived from an EMBL/GenBank/DDBJ whole genome shotgun (WGS) entry which is preliminary data.</text>
</comment>
<evidence type="ECO:0000256" key="1">
    <source>
        <dbReference type="SAM" id="Phobius"/>
    </source>
</evidence>
<name>A0A9E5A2Q8_9EURY</name>
<reference evidence="3" key="1">
    <citation type="submission" date="2022-12" db="EMBL/GenBank/DDBJ databases">
        <title>Reclassification of two methanogenic archaea species isolated from the Kolyma lowland permafrost.</title>
        <authorList>
            <person name="Trubitsyn V.E."/>
            <person name="Rivkina E.M."/>
            <person name="Shcherbakova V.A."/>
        </authorList>
    </citation>
    <scope>NUCLEOTIDE SEQUENCE</scope>
    <source>
        <strain evidence="2">M2</strain>
        <strain evidence="3">MK4</strain>
    </source>
</reference>
<dbReference type="RefSeq" id="WP_048081968.1">
    <property type="nucleotide sequence ID" value="NZ_JAPVER010000020.1"/>
</dbReference>
<evidence type="ECO:0000313" key="2">
    <source>
        <dbReference type="EMBL" id="MCZ3365812.1"/>
    </source>
</evidence>
<dbReference type="Proteomes" id="UP001068021">
    <property type="component" value="Unassembled WGS sequence"/>
</dbReference>
<keyword evidence="1" id="KW-1133">Transmembrane helix</keyword>
<sequence>MGVIIIDIVHLGLWLIIGLLLCCLAYGLWTAYRNNKPWNSIGNVAMAGIILLSIGYDLKMEIFAILGLGVFLGLVAIFLSNLYHKNLRIDDAFFFLITAALLIANSSQIHLIVTY</sequence>
<dbReference type="EMBL" id="JAPVER010000020">
    <property type="protein sequence ID" value="MCZ3365812.1"/>
    <property type="molecule type" value="Genomic_DNA"/>
</dbReference>
<dbReference type="EMBL" id="JAPVES010000024">
    <property type="protein sequence ID" value="MCZ3371277.1"/>
    <property type="molecule type" value="Genomic_DNA"/>
</dbReference>
<feature type="transmembrane region" description="Helical" evidence="1">
    <location>
        <begin position="92"/>
        <end position="113"/>
    </location>
</feature>
<evidence type="ECO:0000313" key="4">
    <source>
        <dbReference type="Proteomes" id="UP001068021"/>
    </source>
</evidence>
<proteinExistence type="predicted"/>
<accession>A0A9E5A2Q8</accession>
<feature type="transmembrane region" description="Helical" evidence="1">
    <location>
        <begin position="62"/>
        <end position="80"/>
    </location>
</feature>
<keyword evidence="1" id="KW-0812">Transmembrane</keyword>
<gene>
    <name evidence="3" type="ORF">O3H35_01355</name>
    <name evidence="2" type="ORF">O3H54_07935</name>
</gene>
<organism evidence="3">
    <name type="scientific">Methanobacterium veterum</name>
    <dbReference type="NCBI Taxonomy" id="408577"/>
    <lineage>
        <taxon>Archaea</taxon>
        <taxon>Methanobacteriati</taxon>
        <taxon>Methanobacteriota</taxon>
        <taxon>Methanomada group</taxon>
        <taxon>Methanobacteria</taxon>
        <taxon>Methanobacteriales</taxon>
        <taxon>Methanobacteriaceae</taxon>
        <taxon>Methanobacterium</taxon>
    </lineage>
</organism>
<dbReference type="Proteomes" id="UP001074446">
    <property type="component" value="Unassembled WGS sequence"/>
</dbReference>
<dbReference type="AlphaFoldDB" id="A0A9E5A2Q8"/>
<keyword evidence="1" id="KW-0472">Membrane</keyword>
<feature type="transmembrane region" description="Helical" evidence="1">
    <location>
        <begin position="38"/>
        <end position="56"/>
    </location>
</feature>
<evidence type="ECO:0000313" key="3">
    <source>
        <dbReference type="EMBL" id="MCZ3371277.1"/>
    </source>
</evidence>
<feature type="transmembrane region" description="Helical" evidence="1">
    <location>
        <begin position="12"/>
        <end position="31"/>
    </location>
</feature>
<keyword evidence="4" id="KW-1185">Reference proteome</keyword>
<protein>
    <submittedName>
        <fullName evidence="3">Uncharacterized protein</fullName>
    </submittedName>
</protein>